<dbReference type="Proteomes" id="UP000375470">
    <property type="component" value="Segment"/>
</dbReference>
<sequence>MAGSAIDIVMASYQLVYPDAPYEWLEKAAKETLYWSARTVNPTVEQMNTHQARIDKMCTTGEW</sequence>
<name>A0A5Q2WIT7_9CAUD</name>
<dbReference type="EMBL" id="MN444876">
    <property type="protein sequence ID" value="QGH76467.1"/>
    <property type="molecule type" value="Genomic_DNA"/>
</dbReference>
<dbReference type="KEGG" id="vg:65122906"/>
<protein>
    <submittedName>
        <fullName evidence="1">Uncharacterized protein</fullName>
    </submittedName>
</protein>
<accession>A0A5Q2WIT7</accession>
<keyword evidence="2" id="KW-1185">Reference proteome</keyword>
<evidence type="ECO:0000313" key="1">
    <source>
        <dbReference type="EMBL" id="QGH76467.1"/>
    </source>
</evidence>
<dbReference type="GeneID" id="65122906"/>
<proteinExistence type="predicted"/>
<reference evidence="1 2" key="1">
    <citation type="submission" date="2019-09" db="EMBL/GenBank/DDBJ databases">
        <authorList>
            <person name="Cummings J.R."/>
            <person name="Eaglin Z.M."/>
            <person name="Kluemper A.J."/>
            <person name="Powell E.A."/>
            <person name="Stamm J."/>
            <person name="Thompson S.A."/>
            <person name="Tolsma S."/>
            <person name="Caruso S.M."/>
            <person name="Garlena R.A."/>
            <person name="Russell D.A."/>
            <person name="Pope W.H."/>
            <person name="Jacobs-Se D."/>
            <person name="Hatfull G.F."/>
        </authorList>
    </citation>
    <scope>NUCLEOTIDE SEQUENCE [LARGE SCALE GENOMIC DNA]</scope>
</reference>
<evidence type="ECO:0000313" key="2">
    <source>
        <dbReference type="Proteomes" id="UP000375470"/>
    </source>
</evidence>
<gene>
    <name evidence="1" type="primary">192</name>
    <name evidence="1" type="ORF">SEA_DAUBENSKI_197</name>
</gene>
<dbReference type="RefSeq" id="YP_010104924.1">
    <property type="nucleotide sequence ID" value="NC_055822.1"/>
</dbReference>
<organism evidence="1 2">
    <name type="scientific">Streptomyces phage Daubenski</name>
    <dbReference type="NCBI Taxonomy" id="2653725"/>
    <lineage>
        <taxon>Viruses</taxon>
        <taxon>Duplodnaviria</taxon>
        <taxon>Heunggongvirae</taxon>
        <taxon>Uroviricota</taxon>
        <taxon>Caudoviricetes</taxon>
        <taxon>Stanwilliamsviridae</taxon>
        <taxon>Boydwoodruffvirinae</taxon>
        <taxon>Samistivirus</taxon>
        <taxon>Samistivirus daubenski</taxon>
    </lineage>
</organism>